<reference evidence="2 3" key="1">
    <citation type="journal article" date="2023" name="Plants (Basel)">
        <title>Bridging the Gap: Combining Genomics and Transcriptomics Approaches to Understand Stylosanthes scabra, an Orphan Legume from the Brazilian Caatinga.</title>
        <authorList>
            <person name="Ferreira-Neto J.R.C."/>
            <person name="da Silva M.D."/>
            <person name="Binneck E."/>
            <person name="de Melo N.F."/>
            <person name="da Silva R.H."/>
            <person name="de Melo A.L.T.M."/>
            <person name="Pandolfi V."/>
            <person name="Bustamante F.O."/>
            <person name="Brasileiro-Vidal A.C."/>
            <person name="Benko-Iseppon A.M."/>
        </authorList>
    </citation>
    <scope>NUCLEOTIDE SEQUENCE [LARGE SCALE GENOMIC DNA]</scope>
    <source>
        <tissue evidence="2">Leaves</tissue>
    </source>
</reference>
<dbReference type="Proteomes" id="UP001341840">
    <property type="component" value="Unassembled WGS sequence"/>
</dbReference>
<organism evidence="2 3">
    <name type="scientific">Stylosanthes scabra</name>
    <dbReference type="NCBI Taxonomy" id="79078"/>
    <lineage>
        <taxon>Eukaryota</taxon>
        <taxon>Viridiplantae</taxon>
        <taxon>Streptophyta</taxon>
        <taxon>Embryophyta</taxon>
        <taxon>Tracheophyta</taxon>
        <taxon>Spermatophyta</taxon>
        <taxon>Magnoliopsida</taxon>
        <taxon>eudicotyledons</taxon>
        <taxon>Gunneridae</taxon>
        <taxon>Pentapetalae</taxon>
        <taxon>rosids</taxon>
        <taxon>fabids</taxon>
        <taxon>Fabales</taxon>
        <taxon>Fabaceae</taxon>
        <taxon>Papilionoideae</taxon>
        <taxon>50 kb inversion clade</taxon>
        <taxon>dalbergioids sensu lato</taxon>
        <taxon>Dalbergieae</taxon>
        <taxon>Pterocarpus clade</taxon>
        <taxon>Stylosanthes</taxon>
    </lineage>
</organism>
<evidence type="ECO:0000313" key="2">
    <source>
        <dbReference type="EMBL" id="MED6205283.1"/>
    </source>
</evidence>
<dbReference type="EMBL" id="JASCZI010241701">
    <property type="protein sequence ID" value="MED6205283.1"/>
    <property type="molecule type" value="Genomic_DNA"/>
</dbReference>
<feature type="region of interest" description="Disordered" evidence="1">
    <location>
        <begin position="46"/>
        <end position="81"/>
    </location>
</feature>
<keyword evidence="3" id="KW-1185">Reference proteome</keyword>
<comment type="caution">
    <text evidence="2">The sequence shown here is derived from an EMBL/GenBank/DDBJ whole genome shotgun (WGS) entry which is preliminary data.</text>
</comment>
<proteinExistence type="predicted"/>
<name>A0ABU6Y984_9FABA</name>
<gene>
    <name evidence="2" type="ORF">PIB30_016266</name>
</gene>
<evidence type="ECO:0000256" key="1">
    <source>
        <dbReference type="SAM" id="MobiDB-lite"/>
    </source>
</evidence>
<evidence type="ECO:0000313" key="3">
    <source>
        <dbReference type="Proteomes" id="UP001341840"/>
    </source>
</evidence>
<protein>
    <submittedName>
        <fullName evidence="2">Uncharacterized protein</fullName>
    </submittedName>
</protein>
<accession>A0ABU6Y984</accession>
<sequence length="135" mass="14804">MILGVDPSLVRIFQWMMHSLMGPSMTSKLHSVEEADQYQKARAAAAAAEHLAPIRPPPPSTGEGMTWIPPITPPSHGQGFTSSAPTFHQWDTPPSWEYLVSRSRSGGSHHQWIHNAIQTSYASLGDGAFGHFFLV</sequence>